<evidence type="ECO:0000259" key="3">
    <source>
        <dbReference type="Pfam" id="PF25888"/>
    </source>
</evidence>
<accession>A0A249SNZ5</accession>
<comment type="similarity">
    <text evidence="1">Belongs to the DnaB/DnaD family.</text>
</comment>
<feature type="domain" description="DnaB/C C-terminal" evidence="2">
    <location>
        <begin position="297"/>
        <end position="357"/>
    </location>
</feature>
<dbReference type="AlphaFoldDB" id="A0A249SNZ5"/>
<dbReference type="KEGG" id="mchc:CK556_03250"/>
<proteinExistence type="inferred from homology"/>
<keyword evidence="5" id="KW-1185">Reference proteome</keyword>
<dbReference type="RefSeq" id="WP_027875463.1">
    <property type="nucleotide sequence ID" value="NZ_CP023173.1"/>
</dbReference>
<dbReference type="InterPro" id="IPR006343">
    <property type="entry name" value="DnaB/C_C"/>
</dbReference>
<organism evidence="4 5">
    <name type="scientific">Mesoplasma chauliocola</name>
    <dbReference type="NCBI Taxonomy" id="216427"/>
    <lineage>
        <taxon>Bacteria</taxon>
        <taxon>Bacillati</taxon>
        <taxon>Mycoplasmatota</taxon>
        <taxon>Mollicutes</taxon>
        <taxon>Entomoplasmatales</taxon>
        <taxon>Entomoplasmataceae</taxon>
        <taxon>Mesoplasma</taxon>
    </lineage>
</organism>
<protein>
    <submittedName>
        <fullName evidence="4">Uncharacterized protein</fullName>
    </submittedName>
</protein>
<evidence type="ECO:0000259" key="2">
    <source>
        <dbReference type="Pfam" id="PF07261"/>
    </source>
</evidence>
<dbReference type="EMBL" id="CP023173">
    <property type="protein sequence ID" value="ASZ09346.1"/>
    <property type="molecule type" value="Genomic_DNA"/>
</dbReference>
<dbReference type="InterPro" id="IPR058660">
    <property type="entry name" value="WHD_DnaB"/>
</dbReference>
<gene>
    <name evidence="4" type="ORF">CK556_03250</name>
</gene>
<dbReference type="STRING" id="1336232.GCA_000518825_00974"/>
<dbReference type="Proteomes" id="UP000232229">
    <property type="component" value="Chromosome"/>
</dbReference>
<evidence type="ECO:0000256" key="1">
    <source>
        <dbReference type="ARBA" id="ARBA00093462"/>
    </source>
</evidence>
<evidence type="ECO:0000313" key="5">
    <source>
        <dbReference type="Proteomes" id="UP000232229"/>
    </source>
</evidence>
<dbReference type="Pfam" id="PF25888">
    <property type="entry name" value="WHD_DnaB"/>
    <property type="match status" value="1"/>
</dbReference>
<reference evidence="4 5" key="1">
    <citation type="submission" date="2017-08" db="EMBL/GenBank/DDBJ databases">
        <title>Complete Genome Sequence of Mesoplasma chauliocola.</title>
        <authorList>
            <person name="Knight T.F.Jr."/>
            <person name="Citino T."/>
        </authorList>
    </citation>
    <scope>NUCLEOTIDE SEQUENCE [LARGE SCALE GENOMIC DNA]</scope>
    <source>
        <strain evidence="4 5">CHPA-2</strain>
    </source>
</reference>
<name>A0A249SNZ5_9MOLU</name>
<feature type="domain" description="Replicative helicase loading/DNA remodeling protein DnaB N-terminal winged helix" evidence="3">
    <location>
        <begin position="11"/>
        <end position="232"/>
    </location>
</feature>
<dbReference type="Pfam" id="PF07261">
    <property type="entry name" value="DnaB_2"/>
    <property type="match status" value="1"/>
</dbReference>
<evidence type="ECO:0000313" key="4">
    <source>
        <dbReference type="EMBL" id="ASZ09346.1"/>
    </source>
</evidence>
<sequence length="397" mass="46733">MNILNRKYLIYWNKELAKEDHEVLFNLYQPIIGASAIGLYNTLIMESNWSKKLNSSPFTLERIALMTSSSEKQLKKNLGKLTKLKLIRCLKSKKSGNMVIVISSPLSPSQFFQNETIKNWLLRKIGEENFELANIQFKNKEFKINDLDYEIEDLFENNDDNDFDFVDLDSIVETARKEIYLCDQNLNLDDLQRMLYKSGVMIEINESVKSNLDALLMQKEFNEEFIFELMKENYRKSLNEINWISLSKDFKAILKEQTLNKANIELSESDLNIINSFNSTEWTSFYFQCMGIEADDKISEIINSLKVKYNLSDGILNCLISYSYLKNNKRFIYNYVVKIIESIKEKQITTTKELYTYLKKASKKQVKGFENNVERTKSIFKEQKNEFIMEANINIEW</sequence>